<comment type="caution">
    <text evidence="1">The sequence shown here is derived from an EMBL/GenBank/DDBJ whole genome shotgun (WGS) entry which is preliminary data.</text>
</comment>
<evidence type="ECO:0000313" key="1">
    <source>
        <dbReference type="EMBL" id="NYB72597.1"/>
    </source>
</evidence>
<evidence type="ECO:0000313" key="2">
    <source>
        <dbReference type="Proteomes" id="UP000611629"/>
    </source>
</evidence>
<dbReference type="InterPro" id="IPR013367">
    <property type="entry name" value="Flagellar_put"/>
</dbReference>
<proteinExistence type="predicted"/>
<dbReference type="Pfam" id="PF12611">
    <property type="entry name" value="Flagellar_put"/>
    <property type="match status" value="1"/>
</dbReference>
<keyword evidence="1" id="KW-0282">Flagellum</keyword>
<organism evidence="1 2">
    <name type="scientific">Sedimentibacter hydroxybenzoicus DSM 7310</name>
    <dbReference type="NCBI Taxonomy" id="1123245"/>
    <lineage>
        <taxon>Bacteria</taxon>
        <taxon>Bacillati</taxon>
        <taxon>Bacillota</taxon>
        <taxon>Tissierellia</taxon>
        <taxon>Sedimentibacter</taxon>
    </lineage>
</organism>
<dbReference type="AlphaFoldDB" id="A0A974BGF4"/>
<keyword evidence="1" id="KW-0969">Cilium</keyword>
<keyword evidence="1" id="KW-0966">Cell projection</keyword>
<sequence>MTDINFIKKISSLNNNVQPNSFVRNQEANNSAFKEILNEKIQSEIVFSKHASERIRERNIELSDDVTEKLNEAADQAKDKGLKNVLVMIDNQAFIISTMHNKVITAVNSNDLKENIFTNIDGAVIK</sequence>
<name>A0A974BGF4_SEDHY</name>
<reference evidence="1" key="1">
    <citation type="submission" date="2020-07" db="EMBL/GenBank/DDBJ databases">
        <title>Genomic analysis of a strain of Sedimentibacter Hydroxybenzoicus DSM7310.</title>
        <authorList>
            <person name="Ma S."/>
        </authorList>
    </citation>
    <scope>NUCLEOTIDE SEQUENCE</scope>
    <source>
        <strain evidence="1">DSM 7310</strain>
    </source>
</reference>
<dbReference type="NCBIfam" id="TIGR02530">
    <property type="entry name" value="flg_new"/>
    <property type="match status" value="1"/>
</dbReference>
<keyword evidence="2" id="KW-1185">Reference proteome</keyword>
<dbReference type="EMBL" id="JACBNQ010000001">
    <property type="protein sequence ID" value="NYB72597.1"/>
    <property type="molecule type" value="Genomic_DNA"/>
</dbReference>
<accession>A0A974BGF4</accession>
<gene>
    <name evidence="1" type="ORF">HZF24_00420</name>
</gene>
<protein>
    <submittedName>
        <fullName evidence="1">Flagellar biosynthesis protein</fullName>
    </submittedName>
</protein>
<dbReference type="Proteomes" id="UP000611629">
    <property type="component" value="Unassembled WGS sequence"/>
</dbReference>
<dbReference type="RefSeq" id="WP_179236286.1">
    <property type="nucleotide sequence ID" value="NZ_JACBNQ010000001.1"/>
</dbReference>